<gene>
    <name evidence="2" type="ORF">WJX72_011002</name>
</gene>
<keyword evidence="3" id="KW-1185">Reference proteome</keyword>
<reference evidence="2 3" key="1">
    <citation type="journal article" date="2024" name="Nat. Commun.">
        <title>Phylogenomics reveals the evolutionary origins of lichenization in chlorophyte algae.</title>
        <authorList>
            <person name="Puginier C."/>
            <person name="Libourel C."/>
            <person name="Otte J."/>
            <person name="Skaloud P."/>
            <person name="Haon M."/>
            <person name="Grisel S."/>
            <person name="Petersen M."/>
            <person name="Berrin J.G."/>
            <person name="Delaux P.M."/>
            <person name="Dal Grande F."/>
            <person name="Keller J."/>
        </authorList>
    </citation>
    <scope>NUCLEOTIDE SEQUENCE [LARGE SCALE GENOMIC DNA]</scope>
    <source>
        <strain evidence="2 3">SAG 2043</strain>
    </source>
</reference>
<sequence length="231" mass="24548">MAQSTVLRAHDAKQKLDPWAFDPLIQITRLAQQQQQRFQAAQQRWELKRKREKLQAELSQLDAQLFPGQRRQQFRRNPPPGVWGIATMAAGAATLASSFATAAACSACAASLSATAFCAAATGTLAAVQVGGLVLGCMEQSFVHTGKALGHHMSAAGKAVEGGRAQAWGSLCGAAIMLQPWRPRPTALLPSSHGAVVERSSEGQARSPQAHGGSSDRRPITQLRKVGQPLP</sequence>
<comment type="caution">
    <text evidence="2">The sequence shown here is derived from an EMBL/GenBank/DDBJ whole genome shotgun (WGS) entry which is preliminary data.</text>
</comment>
<proteinExistence type="predicted"/>
<accession>A0AAW1P3A8</accession>
<dbReference type="EMBL" id="JALJOR010000023">
    <property type="protein sequence ID" value="KAK9803179.1"/>
    <property type="molecule type" value="Genomic_DNA"/>
</dbReference>
<feature type="region of interest" description="Disordered" evidence="1">
    <location>
        <begin position="189"/>
        <end position="231"/>
    </location>
</feature>
<dbReference type="Proteomes" id="UP001489004">
    <property type="component" value="Unassembled WGS sequence"/>
</dbReference>
<name>A0AAW1P3A8_9CHLO</name>
<evidence type="ECO:0000313" key="3">
    <source>
        <dbReference type="Proteomes" id="UP001489004"/>
    </source>
</evidence>
<protein>
    <submittedName>
        <fullName evidence="2">Uncharacterized protein</fullName>
    </submittedName>
</protein>
<evidence type="ECO:0000313" key="2">
    <source>
        <dbReference type="EMBL" id="KAK9803179.1"/>
    </source>
</evidence>
<evidence type="ECO:0000256" key="1">
    <source>
        <dbReference type="SAM" id="MobiDB-lite"/>
    </source>
</evidence>
<organism evidence="2 3">
    <name type="scientific">[Myrmecia] bisecta</name>
    <dbReference type="NCBI Taxonomy" id="41462"/>
    <lineage>
        <taxon>Eukaryota</taxon>
        <taxon>Viridiplantae</taxon>
        <taxon>Chlorophyta</taxon>
        <taxon>core chlorophytes</taxon>
        <taxon>Trebouxiophyceae</taxon>
        <taxon>Trebouxiales</taxon>
        <taxon>Trebouxiaceae</taxon>
        <taxon>Myrmecia</taxon>
    </lineage>
</organism>
<dbReference type="AlphaFoldDB" id="A0AAW1P3A8"/>